<dbReference type="GO" id="GO:0005524">
    <property type="term" value="F:ATP binding"/>
    <property type="evidence" value="ECO:0007669"/>
    <property type="project" value="InterPro"/>
</dbReference>
<sequence>MNRASPCYSARHSDLWALSVILTNMITGRYPWHGADPTDPGFVAFRSDSKHFIRAFKLTPPTNELLQRCFHPNPLRRPTLAQFREALDAIDSFSLEHELPVTPNPPAPAPRMPPPQLPTTASTMPEHAIFNTPPSPRSDCEKTPRPTFPIHMPQPIKPFIPTSSSSSQVTGSPPSTSHSSVSVPSSDWSAPSLISAADSSPPVTRSTLLTQSGDMHLCNIPALAGECLLKRPPLPSNFQPYPMRVLFPRSIAATFK</sequence>
<keyword evidence="4" id="KW-1185">Reference proteome</keyword>
<dbReference type="PROSITE" id="PS50011">
    <property type="entry name" value="PROTEIN_KINASE_DOM"/>
    <property type="match status" value="1"/>
</dbReference>
<dbReference type="InterPro" id="IPR011009">
    <property type="entry name" value="Kinase-like_dom_sf"/>
</dbReference>
<proteinExistence type="predicted"/>
<dbReference type="Gene3D" id="1.10.510.10">
    <property type="entry name" value="Transferase(Phosphotransferase) domain 1"/>
    <property type="match status" value="1"/>
</dbReference>
<evidence type="ECO:0000313" key="4">
    <source>
        <dbReference type="Proteomes" id="UP000623467"/>
    </source>
</evidence>
<organism evidence="3 4">
    <name type="scientific">Mycena sanguinolenta</name>
    <dbReference type="NCBI Taxonomy" id="230812"/>
    <lineage>
        <taxon>Eukaryota</taxon>
        <taxon>Fungi</taxon>
        <taxon>Dikarya</taxon>
        <taxon>Basidiomycota</taxon>
        <taxon>Agaricomycotina</taxon>
        <taxon>Agaricomycetes</taxon>
        <taxon>Agaricomycetidae</taxon>
        <taxon>Agaricales</taxon>
        <taxon>Marasmiineae</taxon>
        <taxon>Mycenaceae</taxon>
        <taxon>Mycena</taxon>
    </lineage>
</organism>
<evidence type="ECO:0000313" key="3">
    <source>
        <dbReference type="EMBL" id="KAF7337588.1"/>
    </source>
</evidence>
<feature type="region of interest" description="Disordered" evidence="1">
    <location>
        <begin position="131"/>
        <end position="206"/>
    </location>
</feature>
<feature type="compositionally biased region" description="Polar residues" evidence="1">
    <location>
        <begin position="197"/>
        <end position="206"/>
    </location>
</feature>
<feature type="compositionally biased region" description="Low complexity" evidence="1">
    <location>
        <begin position="161"/>
        <end position="192"/>
    </location>
</feature>
<dbReference type="AlphaFoldDB" id="A0A8H7CJE9"/>
<keyword evidence="3" id="KW-0418">Kinase</keyword>
<evidence type="ECO:0000256" key="1">
    <source>
        <dbReference type="SAM" id="MobiDB-lite"/>
    </source>
</evidence>
<keyword evidence="3" id="KW-0808">Transferase</keyword>
<dbReference type="OrthoDB" id="3054763at2759"/>
<dbReference type="GO" id="GO:0004672">
    <property type="term" value="F:protein kinase activity"/>
    <property type="evidence" value="ECO:0007669"/>
    <property type="project" value="InterPro"/>
</dbReference>
<dbReference type="InterPro" id="IPR000719">
    <property type="entry name" value="Prot_kinase_dom"/>
</dbReference>
<name>A0A8H7CJE9_9AGAR</name>
<accession>A0A8H7CJE9</accession>
<protein>
    <submittedName>
        <fullName evidence="3">Protein kinase domain-containing protein</fullName>
    </submittedName>
</protein>
<reference evidence="3" key="1">
    <citation type="submission" date="2020-05" db="EMBL/GenBank/DDBJ databases">
        <title>Mycena genomes resolve the evolution of fungal bioluminescence.</title>
        <authorList>
            <person name="Tsai I.J."/>
        </authorList>
    </citation>
    <scope>NUCLEOTIDE SEQUENCE</scope>
    <source>
        <strain evidence="3">160909Yilan</strain>
    </source>
</reference>
<dbReference type="Proteomes" id="UP000623467">
    <property type="component" value="Unassembled WGS sequence"/>
</dbReference>
<comment type="caution">
    <text evidence="3">The sequence shown here is derived from an EMBL/GenBank/DDBJ whole genome shotgun (WGS) entry which is preliminary data.</text>
</comment>
<feature type="domain" description="Protein kinase" evidence="2">
    <location>
        <begin position="1"/>
        <end position="94"/>
    </location>
</feature>
<evidence type="ECO:0000259" key="2">
    <source>
        <dbReference type="PROSITE" id="PS50011"/>
    </source>
</evidence>
<dbReference type="SUPFAM" id="SSF56112">
    <property type="entry name" value="Protein kinase-like (PK-like)"/>
    <property type="match status" value="1"/>
</dbReference>
<gene>
    <name evidence="3" type="ORF">MSAN_02232100</name>
</gene>
<dbReference type="EMBL" id="JACAZH010000033">
    <property type="protein sequence ID" value="KAF7337588.1"/>
    <property type="molecule type" value="Genomic_DNA"/>
</dbReference>